<evidence type="ECO:0000256" key="8">
    <source>
        <dbReference type="ARBA" id="ARBA00023114"/>
    </source>
</evidence>
<evidence type="ECO:0000256" key="9">
    <source>
        <dbReference type="ARBA" id="ARBA00023136"/>
    </source>
</evidence>
<feature type="domain" description="Porin" evidence="12">
    <location>
        <begin position="12"/>
        <end position="342"/>
    </location>
</feature>
<evidence type="ECO:0000256" key="6">
    <source>
        <dbReference type="ARBA" id="ARBA00022729"/>
    </source>
</evidence>
<dbReference type="InterPro" id="IPR023614">
    <property type="entry name" value="Porin_dom_sf"/>
</dbReference>
<evidence type="ECO:0000256" key="10">
    <source>
        <dbReference type="ARBA" id="ARBA00023237"/>
    </source>
</evidence>
<gene>
    <name evidence="13" type="ORF">RXV79_22585</name>
</gene>
<dbReference type="InterPro" id="IPR050298">
    <property type="entry name" value="Gram-neg_bact_OMP"/>
</dbReference>
<proteinExistence type="predicted"/>
<evidence type="ECO:0000256" key="1">
    <source>
        <dbReference type="ARBA" id="ARBA00004571"/>
    </source>
</evidence>
<evidence type="ECO:0000313" key="13">
    <source>
        <dbReference type="EMBL" id="WOB07687.1"/>
    </source>
</evidence>
<comment type="subunit">
    <text evidence="2">Homotrimer.</text>
</comment>
<dbReference type="Gene3D" id="2.40.160.10">
    <property type="entry name" value="Porin"/>
    <property type="match status" value="1"/>
</dbReference>
<keyword evidence="9" id="KW-0472">Membrane</keyword>
<sequence length="363" mass="37567">MNAPTFRIGLLAAAVLLAAGGAQAQSSVVLYGLVDLAVDHYKAGSASGAGNVWKMNDGVVNGLNGSRWGVRVSEDLGGGLKANAVLESGLSADTGALGQGGLAFGRQVFVGLSQASLGELRVGRQYILSDSVMGLTNPYGNGSVANQGTASTNAGRNLPFWLNAPRANNVVQLATPNLGGFTGTLQVAPGEGSADRFHGVKLGFGSGPFNIAASYEWNKSRTTGEDTNKSFTFGANYNFGPVKLLGGIQMNQDLALGAGNGAFTGNNLLVTYSGPAFTAYEINGYSIGVQVPVDRFTFGANYSGVKYENAAGANATLGKAALMGWYTLSKSTFLYSGVSFSTGDLKDYIAENRVFQAGIRMAW</sequence>
<dbReference type="PANTHER" id="PTHR34501:SF9">
    <property type="entry name" value="MAJOR OUTER MEMBRANE PROTEIN P.IA"/>
    <property type="match status" value="1"/>
</dbReference>
<evidence type="ECO:0000256" key="11">
    <source>
        <dbReference type="SAM" id="SignalP"/>
    </source>
</evidence>
<name>A0ABZ0CRS1_9BURK</name>
<dbReference type="Pfam" id="PF13609">
    <property type="entry name" value="Porin_4"/>
    <property type="match status" value="1"/>
</dbReference>
<evidence type="ECO:0000256" key="7">
    <source>
        <dbReference type="ARBA" id="ARBA00023065"/>
    </source>
</evidence>
<evidence type="ECO:0000256" key="2">
    <source>
        <dbReference type="ARBA" id="ARBA00011233"/>
    </source>
</evidence>
<keyword evidence="8" id="KW-0626">Porin</keyword>
<dbReference type="SUPFAM" id="SSF56935">
    <property type="entry name" value="Porins"/>
    <property type="match status" value="1"/>
</dbReference>
<keyword evidence="6 11" id="KW-0732">Signal</keyword>
<comment type="subcellular location">
    <subcellularLocation>
        <location evidence="1">Cell outer membrane</location>
        <topology evidence="1">Multi-pass membrane protein</topology>
    </subcellularLocation>
</comment>
<keyword evidence="5" id="KW-0812">Transmembrane</keyword>
<dbReference type="RefSeq" id="WP_316700342.1">
    <property type="nucleotide sequence ID" value="NZ_CP136336.1"/>
</dbReference>
<dbReference type="PANTHER" id="PTHR34501">
    <property type="entry name" value="PROTEIN YDDL-RELATED"/>
    <property type="match status" value="1"/>
</dbReference>
<keyword evidence="10" id="KW-0998">Cell outer membrane</keyword>
<feature type="signal peptide" evidence="11">
    <location>
        <begin position="1"/>
        <end position="24"/>
    </location>
</feature>
<feature type="chain" id="PRO_5047235255" evidence="11">
    <location>
        <begin position="25"/>
        <end position="363"/>
    </location>
</feature>
<accession>A0ABZ0CRS1</accession>
<reference evidence="13 14" key="1">
    <citation type="submission" date="2023-10" db="EMBL/GenBank/DDBJ databases">
        <title>Bacteria for the degradation of biodegradable plastic PBAT(Polybutylene adipate terephthalate).</title>
        <authorList>
            <person name="Weon H.-Y."/>
            <person name="Yeon J."/>
        </authorList>
    </citation>
    <scope>NUCLEOTIDE SEQUENCE [LARGE SCALE GENOMIC DNA]</scope>
    <source>
        <strain evidence="13 14">SBD 7-3</strain>
    </source>
</reference>
<protein>
    <submittedName>
        <fullName evidence="13">Porin</fullName>
    </submittedName>
</protein>
<organism evidence="13 14">
    <name type="scientific">Piscinibacter gummiphilus</name>
    <dbReference type="NCBI Taxonomy" id="946333"/>
    <lineage>
        <taxon>Bacteria</taxon>
        <taxon>Pseudomonadati</taxon>
        <taxon>Pseudomonadota</taxon>
        <taxon>Betaproteobacteria</taxon>
        <taxon>Burkholderiales</taxon>
        <taxon>Sphaerotilaceae</taxon>
        <taxon>Piscinibacter</taxon>
    </lineage>
</organism>
<dbReference type="Proteomes" id="UP001303946">
    <property type="component" value="Chromosome"/>
</dbReference>
<evidence type="ECO:0000256" key="3">
    <source>
        <dbReference type="ARBA" id="ARBA00022448"/>
    </source>
</evidence>
<keyword evidence="4" id="KW-1134">Transmembrane beta strand</keyword>
<evidence type="ECO:0000256" key="5">
    <source>
        <dbReference type="ARBA" id="ARBA00022692"/>
    </source>
</evidence>
<dbReference type="EMBL" id="CP136336">
    <property type="protein sequence ID" value="WOB07687.1"/>
    <property type="molecule type" value="Genomic_DNA"/>
</dbReference>
<keyword evidence="3" id="KW-0813">Transport</keyword>
<evidence type="ECO:0000259" key="12">
    <source>
        <dbReference type="Pfam" id="PF13609"/>
    </source>
</evidence>
<keyword evidence="7" id="KW-0406">Ion transport</keyword>
<dbReference type="CDD" id="cd00342">
    <property type="entry name" value="gram_neg_porins"/>
    <property type="match status" value="1"/>
</dbReference>
<evidence type="ECO:0000313" key="14">
    <source>
        <dbReference type="Proteomes" id="UP001303946"/>
    </source>
</evidence>
<keyword evidence="14" id="KW-1185">Reference proteome</keyword>
<dbReference type="InterPro" id="IPR033900">
    <property type="entry name" value="Gram_neg_porin_domain"/>
</dbReference>
<evidence type="ECO:0000256" key="4">
    <source>
        <dbReference type="ARBA" id="ARBA00022452"/>
    </source>
</evidence>